<evidence type="ECO:0000313" key="3">
    <source>
        <dbReference type="Proteomes" id="UP000784294"/>
    </source>
</evidence>
<dbReference type="EMBL" id="CAAALY010048019">
    <property type="protein sequence ID" value="VEL20793.1"/>
    <property type="molecule type" value="Genomic_DNA"/>
</dbReference>
<sequence>MLPYHSRHPVDLNTIELVSLSKSFTPHDHASSIGNASLSNPANVSSRVCQYNAQADTGDSDDSQTALIHDDQPPIPSSSGGIPHSATGKLQNEPLTKESDRIVAPPTSISECQGAFSSNVTTECF</sequence>
<accession>A0A3S5A609</accession>
<comment type="caution">
    <text evidence="2">The sequence shown here is derived from an EMBL/GenBank/DDBJ whole genome shotgun (WGS) entry which is preliminary data.</text>
</comment>
<dbReference type="AlphaFoldDB" id="A0A3S5A609"/>
<organism evidence="2 3">
    <name type="scientific">Protopolystoma xenopodis</name>
    <dbReference type="NCBI Taxonomy" id="117903"/>
    <lineage>
        <taxon>Eukaryota</taxon>
        <taxon>Metazoa</taxon>
        <taxon>Spiralia</taxon>
        <taxon>Lophotrochozoa</taxon>
        <taxon>Platyhelminthes</taxon>
        <taxon>Monogenea</taxon>
        <taxon>Polyopisthocotylea</taxon>
        <taxon>Polystomatidea</taxon>
        <taxon>Polystomatidae</taxon>
        <taxon>Protopolystoma</taxon>
    </lineage>
</organism>
<protein>
    <submittedName>
        <fullName evidence="2">Uncharacterized protein</fullName>
    </submittedName>
</protein>
<keyword evidence="3" id="KW-1185">Reference proteome</keyword>
<gene>
    <name evidence="2" type="ORF">PXEA_LOCUS14233</name>
</gene>
<reference evidence="2" key="1">
    <citation type="submission" date="2018-11" db="EMBL/GenBank/DDBJ databases">
        <authorList>
            <consortium name="Pathogen Informatics"/>
        </authorList>
    </citation>
    <scope>NUCLEOTIDE SEQUENCE</scope>
</reference>
<dbReference type="Proteomes" id="UP000784294">
    <property type="component" value="Unassembled WGS sequence"/>
</dbReference>
<evidence type="ECO:0000313" key="2">
    <source>
        <dbReference type="EMBL" id="VEL20793.1"/>
    </source>
</evidence>
<proteinExistence type="predicted"/>
<feature type="region of interest" description="Disordered" evidence="1">
    <location>
        <begin position="49"/>
        <end position="107"/>
    </location>
</feature>
<evidence type="ECO:0000256" key="1">
    <source>
        <dbReference type="SAM" id="MobiDB-lite"/>
    </source>
</evidence>
<name>A0A3S5A609_9PLAT</name>